<name>A0ABP9DM43_9BACT</name>
<dbReference type="Proteomes" id="UP001500298">
    <property type="component" value="Unassembled WGS sequence"/>
</dbReference>
<comment type="caution">
    <text evidence="2">The sequence shown here is derived from an EMBL/GenBank/DDBJ whole genome shotgun (WGS) entry which is preliminary data.</text>
</comment>
<keyword evidence="1" id="KW-1133">Transmembrane helix</keyword>
<feature type="transmembrane region" description="Helical" evidence="1">
    <location>
        <begin position="75"/>
        <end position="94"/>
    </location>
</feature>
<gene>
    <name evidence="2" type="ORF">GCM10023331_39460</name>
</gene>
<keyword evidence="3" id="KW-1185">Reference proteome</keyword>
<dbReference type="Pfam" id="PF11351">
    <property type="entry name" value="GTA_holin_3TM"/>
    <property type="match status" value="1"/>
</dbReference>
<sequence>MDWIKKLLSGSADRLVQSIGQVIDETVTTDEEKSQAKERISILVMDNLQKVLEMQSQVILAEAKGNALQRNWRPIVMLMFAFVVVYAKFLAPVFQLEQVPLENQFWELLEIGIGGYVIGRSVEKVAGKVTEKIDLSFLRKKDRS</sequence>
<proteinExistence type="predicted"/>
<accession>A0ABP9DM43</accession>
<dbReference type="RefSeq" id="WP_345374997.1">
    <property type="nucleotide sequence ID" value="NZ_BAABJX010000065.1"/>
</dbReference>
<evidence type="ECO:0008006" key="4">
    <source>
        <dbReference type="Google" id="ProtNLM"/>
    </source>
</evidence>
<dbReference type="InterPro" id="IPR021497">
    <property type="entry name" value="GTA_holin_3TM"/>
</dbReference>
<keyword evidence="1" id="KW-0812">Transmembrane</keyword>
<dbReference type="EMBL" id="BAABJX010000065">
    <property type="protein sequence ID" value="GAA4850880.1"/>
    <property type="molecule type" value="Genomic_DNA"/>
</dbReference>
<keyword evidence="1" id="KW-0472">Membrane</keyword>
<organism evidence="2 3">
    <name type="scientific">Algivirga pacifica</name>
    <dbReference type="NCBI Taxonomy" id="1162670"/>
    <lineage>
        <taxon>Bacteria</taxon>
        <taxon>Pseudomonadati</taxon>
        <taxon>Bacteroidota</taxon>
        <taxon>Cytophagia</taxon>
        <taxon>Cytophagales</taxon>
        <taxon>Flammeovirgaceae</taxon>
        <taxon>Algivirga</taxon>
    </lineage>
</organism>
<evidence type="ECO:0000313" key="3">
    <source>
        <dbReference type="Proteomes" id="UP001500298"/>
    </source>
</evidence>
<evidence type="ECO:0000313" key="2">
    <source>
        <dbReference type="EMBL" id="GAA4850880.1"/>
    </source>
</evidence>
<evidence type="ECO:0000256" key="1">
    <source>
        <dbReference type="SAM" id="Phobius"/>
    </source>
</evidence>
<reference evidence="3" key="1">
    <citation type="journal article" date="2019" name="Int. J. Syst. Evol. Microbiol.">
        <title>The Global Catalogue of Microorganisms (GCM) 10K type strain sequencing project: providing services to taxonomists for standard genome sequencing and annotation.</title>
        <authorList>
            <consortium name="The Broad Institute Genomics Platform"/>
            <consortium name="The Broad Institute Genome Sequencing Center for Infectious Disease"/>
            <person name="Wu L."/>
            <person name="Ma J."/>
        </authorList>
    </citation>
    <scope>NUCLEOTIDE SEQUENCE [LARGE SCALE GENOMIC DNA]</scope>
    <source>
        <strain evidence="3">JCM 18326</strain>
    </source>
</reference>
<protein>
    <recommendedName>
        <fullName evidence="4">Holin of 3TMs, for gene-transfer release</fullName>
    </recommendedName>
</protein>